<evidence type="ECO:0000256" key="8">
    <source>
        <dbReference type="ARBA" id="ARBA00031323"/>
    </source>
</evidence>
<evidence type="ECO:0000313" key="13">
    <source>
        <dbReference type="EMBL" id="CRK92755.1"/>
    </source>
</evidence>
<sequence length="249" mass="27619">MCLLKILGKSIKSRIFVQKRFKMAWRSEGATNKDLIEQLQTYGIIKSEIIAKVMKDTDRKLYCRVAYPYVDRPCSIGYSATISAPHMHAYALELLQKQLTSNARVLDVGAGSGYLTVCFSRYLQAQSTESNGFVVGIEHHPKLVEFAKENINSDDPNLLNNGKVKIIQGDGRLGCEEFAPYDAIHVGAAASQIPDNLLKQLKPGGRLICPVGPAGDTQQLEQYDKLLNGEIKKQTLMSVVYVPLTDLKD</sequence>
<evidence type="ECO:0000256" key="12">
    <source>
        <dbReference type="ARBA" id="ARBA00042126"/>
    </source>
</evidence>
<keyword evidence="14" id="KW-1185">Reference proteome</keyword>
<evidence type="ECO:0000256" key="6">
    <source>
        <dbReference type="ARBA" id="ARBA00022679"/>
    </source>
</evidence>
<evidence type="ECO:0000256" key="4">
    <source>
        <dbReference type="ARBA" id="ARBA00022490"/>
    </source>
</evidence>
<dbReference type="Proteomes" id="UP000183832">
    <property type="component" value="Unassembled WGS sequence"/>
</dbReference>
<dbReference type="SUPFAM" id="SSF53335">
    <property type="entry name" value="S-adenosyl-L-methionine-dependent methyltransferases"/>
    <property type="match status" value="1"/>
</dbReference>
<dbReference type="STRING" id="568069.A0A1J1HXQ7"/>
<evidence type="ECO:0000256" key="10">
    <source>
        <dbReference type="ARBA" id="ARBA00035815"/>
    </source>
</evidence>
<evidence type="ECO:0000256" key="3">
    <source>
        <dbReference type="ARBA" id="ARBA00011890"/>
    </source>
</evidence>
<dbReference type="Gene3D" id="3.40.50.150">
    <property type="entry name" value="Vaccinia Virus protein VP39"/>
    <property type="match status" value="1"/>
</dbReference>
<dbReference type="PANTHER" id="PTHR11579:SF0">
    <property type="entry name" value="PROTEIN-L-ISOASPARTATE(D-ASPARTATE) O-METHYLTRANSFERASE"/>
    <property type="match status" value="1"/>
</dbReference>
<dbReference type="GO" id="GO:0005737">
    <property type="term" value="C:cytoplasm"/>
    <property type="evidence" value="ECO:0007669"/>
    <property type="project" value="UniProtKB-SubCell"/>
</dbReference>
<keyword evidence="4" id="KW-0963">Cytoplasm</keyword>
<dbReference type="NCBIfam" id="TIGR00080">
    <property type="entry name" value="pimt"/>
    <property type="match status" value="1"/>
</dbReference>
<evidence type="ECO:0000256" key="2">
    <source>
        <dbReference type="ARBA" id="ARBA00005369"/>
    </source>
</evidence>
<evidence type="ECO:0000256" key="1">
    <source>
        <dbReference type="ARBA" id="ARBA00004496"/>
    </source>
</evidence>
<dbReference type="PANTHER" id="PTHR11579">
    <property type="entry name" value="PROTEIN-L-ISOASPARTATE O-METHYLTRANSFERASE"/>
    <property type="match status" value="1"/>
</dbReference>
<dbReference type="GO" id="GO:0032259">
    <property type="term" value="P:methylation"/>
    <property type="evidence" value="ECO:0007669"/>
    <property type="project" value="UniProtKB-KW"/>
</dbReference>
<comment type="similarity">
    <text evidence="2">Belongs to the methyltransferase superfamily. L-isoaspartyl/D-aspartyl protein methyltransferase family.</text>
</comment>
<comment type="subcellular location">
    <subcellularLocation>
        <location evidence="1">Cytoplasm</location>
    </subcellularLocation>
</comment>
<proteinExistence type="inferred from homology"/>
<name>A0A1J1HXQ7_9DIPT</name>
<dbReference type="InterPro" id="IPR000682">
    <property type="entry name" value="PCMT"/>
</dbReference>
<evidence type="ECO:0000256" key="7">
    <source>
        <dbReference type="ARBA" id="ARBA00022691"/>
    </source>
</evidence>
<gene>
    <name evidence="13" type="ORF">CLUMA_CG006221</name>
</gene>
<dbReference type="CDD" id="cd02440">
    <property type="entry name" value="AdoMet_MTases"/>
    <property type="match status" value="1"/>
</dbReference>
<reference evidence="13 14" key="1">
    <citation type="submission" date="2015-04" db="EMBL/GenBank/DDBJ databases">
        <authorList>
            <person name="Syromyatnikov M.Y."/>
            <person name="Popov V.N."/>
        </authorList>
    </citation>
    <scope>NUCLEOTIDE SEQUENCE [LARGE SCALE GENOMIC DNA]</scope>
</reference>
<keyword evidence="5" id="KW-0489">Methyltransferase</keyword>
<evidence type="ECO:0000256" key="9">
    <source>
        <dbReference type="ARBA" id="ARBA00031350"/>
    </source>
</evidence>
<dbReference type="EC" id="2.1.1.77" evidence="3"/>
<organism evidence="13 14">
    <name type="scientific">Clunio marinus</name>
    <dbReference type="NCBI Taxonomy" id="568069"/>
    <lineage>
        <taxon>Eukaryota</taxon>
        <taxon>Metazoa</taxon>
        <taxon>Ecdysozoa</taxon>
        <taxon>Arthropoda</taxon>
        <taxon>Hexapoda</taxon>
        <taxon>Insecta</taxon>
        <taxon>Pterygota</taxon>
        <taxon>Neoptera</taxon>
        <taxon>Endopterygota</taxon>
        <taxon>Diptera</taxon>
        <taxon>Nematocera</taxon>
        <taxon>Chironomoidea</taxon>
        <taxon>Chironomidae</taxon>
        <taxon>Clunio</taxon>
    </lineage>
</organism>
<dbReference type="AlphaFoldDB" id="A0A1J1HXQ7"/>
<evidence type="ECO:0000313" key="14">
    <source>
        <dbReference type="Proteomes" id="UP000183832"/>
    </source>
</evidence>
<dbReference type="EMBL" id="CVRI01000035">
    <property type="protein sequence ID" value="CRK92755.1"/>
    <property type="molecule type" value="Genomic_DNA"/>
</dbReference>
<dbReference type="FunFam" id="3.40.50.150:FF:000027">
    <property type="entry name" value="Protein-L-isoaspartate O-methyltransferase"/>
    <property type="match status" value="1"/>
</dbReference>
<protein>
    <recommendedName>
        <fullName evidence="11">Protein-L-isoaspartate(D-aspartate) O-methyltransferase</fullName>
        <ecNumber evidence="3">2.1.1.77</ecNumber>
    </recommendedName>
    <alternativeName>
        <fullName evidence="9">L-isoaspartyl protein carboxyl methyltransferase</fullName>
    </alternativeName>
    <alternativeName>
        <fullName evidence="12">Protein L-isoaspartyl/D-aspartyl methyltransferase</fullName>
    </alternativeName>
    <alternativeName>
        <fullName evidence="8">Protein-beta-aspartate methyltransferase</fullName>
    </alternativeName>
</protein>
<dbReference type="InterPro" id="IPR029063">
    <property type="entry name" value="SAM-dependent_MTases_sf"/>
</dbReference>
<comment type="catalytic activity">
    <reaction evidence="10">
        <text>[protein]-L-isoaspartate + S-adenosyl-L-methionine = [protein]-L-isoaspartate alpha-methyl ester + S-adenosyl-L-homocysteine</text>
        <dbReference type="Rhea" id="RHEA:12705"/>
        <dbReference type="Rhea" id="RHEA-COMP:12143"/>
        <dbReference type="Rhea" id="RHEA-COMP:12144"/>
        <dbReference type="ChEBI" id="CHEBI:57856"/>
        <dbReference type="ChEBI" id="CHEBI:59789"/>
        <dbReference type="ChEBI" id="CHEBI:90596"/>
        <dbReference type="ChEBI" id="CHEBI:90598"/>
        <dbReference type="EC" id="2.1.1.77"/>
    </reaction>
    <physiologicalReaction direction="left-to-right" evidence="10">
        <dbReference type="Rhea" id="RHEA:12706"/>
    </physiologicalReaction>
</comment>
<evidence type="ECO:0000256" key="5">
    <source>
        <dbReference type="ARBA" id="ARBA00022603"/>
    </source>
</evidence>
<dbReference type="OrthoDB" id="73890at2759"/>
<accession>A0A1J1HXQ7</accession>
<evidence type="ECO:0000256" key="11">
    <source>
        <dbReference type="ARBA" id="ARBA00040923"/>
    </source>
</evidence>
<dbReference type="Pfam" id="PF01135">
    <property type="entry name" value="PCMT"/>
    <property type="match status" value="1"/>
</dbReference>
<keyword evidence="7" id="KW-0949">S-adenosyl-L-methionine</keyword>
<keyword evidence="6" id="KW-0808">Transferase</keyword>
<dbReference type="GO" id="GO:0004719">
    <property type="term" value="F:protein-L-isoaspartate (D-aspartate) O-methyltransferase activity"/>
    <property type="evidence" value="ECO:0007669"/>
    <property type="project" value="UniProtKB-EC"/>
</dbReference>